<feature type="compositionally biased region" description="Basic residues" evidence="1">
    <location>
        <begin position="139"/>
        <end position="150"/>
    </location>
</feature>
<feature type="region of interest" description="Disordered" evidence="1">
    <location>
        <begin position="110"/>
        <end position="215"/>
    </location>
</feature>
<accession>A0A182EG92</accession>
<keyword evidence="4" id="KW-1185">Reference proteome</keyword>
<protein>
    <submittedName>
        <fullName evidence="5">Protein FAM133-like</fullName>
    </submittedName>
</protein>
<dbReference type="Proteomes" id="UP000271087">
    <property type="component" value="Unassembled WGS sequence"/>
</dbReference>
<evidence type="ECO:0000313" key="3">
    <source>
        <dbReference type="EMBL" id="VDK84954.1"/>
    </source>
</evidence>
<reference evidence="3 4" key="2">
    <citation type="submission" date="2018-08" db="EMBL/GenBank/DDBJ databases">
        <authorList>
            <person name="Laetsch R D."/>
            <person name="Stevens L."/>
            <person name="Kumar S."/>
            <person name="Blaxter L. M."/>
        </authorList>
    </citation>
    <scope>NUCLEOTIDE SEQUENCE [LARGE SCALE GENOMIC DNA]</scope>
</reference>
<sequence>MSGEIFFDFGEKSLRKHRENQVESTENREEDANSPKGRGERKKHRNAKLDEGVWKRTDYAEANAIDTMDFYGGKKQDETEHSAVRKKHRSCISKMTSLFGNFALYIQEKKEKKHEKDEEELIAFPNDNSDTSEEDEKERKRRKKKKKKRSHELATDIDADKKDSRYRSKTKKKQRSVRYKDSGTENIDEGGIELGDEASLTESSSQSSVRSDENTKTALCASMEPVMPDTDMDSIKPPIKYETTFEGLSTSKYISEELLVELRYWAVLAVFICLLIIYRSFLLPIQCDTQFQ</sequence>
<feature type="compositionally biased region" description="Acidic residues" evidence="1">
    <location>
        <begin position="186"/>
        <end position="196"/>
    </location>
</feature>
<organism evidence="5">
    <name type="scientific">Onchocerca ochengi</name>
    <name type="common">Filarial nematode worm</name>
    <dbReference type="NCBI Taxonomy" id="42157"/>
    <lineage>
        <taxon>Eukaryota</taxon>
        <taxon>Metazoa</taxon>
        <taxon>Ecdysozoa</taxon>
        <taxon>Nematoda</taxon>
        <taxon>Chromadorea</taxon>
        <taxon>Rhabditida</taxon>
        <taxon>Spirurina</taxon>
        <taxon>Spiruromorpha</taxon>
        <taxon>Filarioidea</taxon>
        <taxon>Onchocercidae</taxon>
        <taxon>Onchocerca</taxon>
    </lineage>
</organism>
<gene>
    <name evidence="3" type="ORF">NOO_LOCUS7113</name>
</gene>
<dbReference type="EMBL" id="UYRW01002407">
    <property type="protein sequence ID" value="VDK84954.1"/>
    <property type="molecule type" value="Genomic_DNA"/>
</dbReference>
<keyword evidence="2" id="KW-1133">Transmembrane helix</keyword>
<keyword evidence="2" id="KW-0472">Membrane</keyword>
<dbReference type="OrthoDB" id="5870246at2759"/>
<dbReference type="AlphaFoldDB" id="A0A182EG92"/>
<feature type="compositionally biased region" description="Low complexity" evidence="1">
    <location>
        <begin position="200"/>
        <end position="209"/>
    </location>
</feature>
<feature type="compositionally biased region" description="Basic and acidic residues" evidence="1">
    <location>
        <begin position="9"/>
        <end position="33"/>
    </location>
</feature>
<feature type="compositionally biased region" description="Basic residues" evidence="1">
    <location>
        <begin position="167"/>
        <end position="177"/>
    </location>
</feature>
<evidence type="ECO:0000313" key="4">
    <source>
        <dbReference type="Proteomes" id="UP000271087"/>
    </source>
</evidence>
<feature type="transmembrane region" description="Helical" evidence="2">
    <location>
        <begin position="262"/>
        <end position="282"/>
    </location>
</feature>
<keyword evidence="2" id="KW-0812">Transmembrane</keyword>
<evidence type="ECO:0000313" key="5">
    <source>
        <dbReference type="WBParaSite" id="nOo.2.0.1.t07113-RA"/>
    </source>
</evidence>
<feature type="region of interest" description="Disordered" evidence="1">
    <location>
        <begin position="1"/>
        <end position="54"/>
    </location>
</feature>
<feature type="compositionally biased region" description="Basic and acidic residues" evidence="1">
    <location>
        <begin position="151"/>
        <end position="166"/>
    </location>
</feature>
<dbReference type="WBParaSite" id="nOo.2.0.1.t07113-RA">
    <property type="protein sequence ID" value="nOo.2.0.1.t07113-RA"/>
    <property type="gene ID" value="nOo.2.0.1.g07113"/>
</dbReference>
<name>A0A182EG92_ONCOC</name>
<evidence type="ECO:0000256" key="1">
    <source>
        <dbReference type="SAM" id="MobiDB-lite"/>
    </source>
</evidence>
<evidence type="ECO:0000256" key="2">
    <source>
        <dbReference type="SAM" id="Phobius"/>
    </source>
</evidence>
<reference evidence="5" key="1">
    <citation type="submission" date="2016-06" db="UniProtKB">
        <authorList>
            <consortium name="WormBaseParasite"/>
        </authorList>
    </citation>
    <scope>IDENTIFICATION</scope>
</reference>
<proteinExistence type="predicted"/>